<dbReference type="PANTHER" id="PTHR30636">
    <property type="entry name" value="UPF0701 PROTEIN YICC"/>
    <property type="match status" value="1"/>
</dbReference>
<keyword evidence="4" id="KW-0378">Hydrolase</keyword>
<dbReference type="InterPro" id="IPR013551">
    <property type="entry name" value="YicC-like_C"/>
</dbReference>
<evidence type="ECO:0000313" key="8">
    <source>
        <dbReference type="EMBL" id="KOY12687.1"/>
    </source>
</evidence>
<proteinExistence type="inferred from homology"/>
<dbReference type="Pfam" id="PF03755">
    <property type="entry name" value="YicC-like_N"/>
    <property type="match status" value="1"/>
</dbReference>
<accession>A0A0N0C2E3</accession>
<evidence type="ECO:0000259" key="7">
    <source>
        <dbReference type="Pfam" id="PF08340"/>
    </source>
</evidence>
<name>A0A0N0C2E3_9BACL</name>
<evidence type="ECO:0000313" key="9">
    <source>
        <dbReference type="Proteomes" id="UP000037688"/>
    </source>
</evidence>
<keyword evidence="9" id="KW-1185">Reference proteome</keyword>
<dbReference type="OrthoDB" id="9771229at2"/>
<reference evidence="8 9" key="1">
    <citation type="submission" date="2015-08" db="EMBL/GenBank/DDBJ databases">
        <title>Draft genome sequence of cellulolytic and xylanolytic Paenibacillus sp. A59, isolated from a decaying forest soil from Patagonia, Argentina.</title>
        <authorList>
            <person name="Ghio S."/>
            <person name="Caceres A.M."/>
            <person name="Talia P."/>
            <person name="Grasso D."/>
            <person name="Campos E."/>
        </authorList>
    </citation>
    <scope>NUCLEOTIDE SEQUENCE [LARGE SCALE GENOMIC DNA]</scope>
    <source>
        <strain evidence="8 9">A59</strain>
    </source>
</reference>
<dbReference type="AlphaFoldDB" id="A0A0N0C2E3"/>
<dbReference type="GO" id="GO:0016787">
    <property type="term" value="F:hydrolase activity"/>
    <property type="evidence" value="ECO:0007669"/>
    <property type="project" value="UniProtKB-KW"/>
</dbReference>
<evidence type="ECO:0000256" key="3">
    <source>
        <dbReference type="ARBA" id="ARBA00022759"/>
    </source>
</evidence>
<dbReference type="EMBL" id="LITU01000083">
    <property type="protein sequence ID" value="KOY12687.1"/>
    <property type="molecule type" value="Genomic_DNA"/>
</dbReference>
<keyword evidence="2" id="KW-0540">Nuclease</keyword>
<dbReference type="InterPro" id="IPR013527">
    <property type="entry name" value="YicC-like_N"/>
</dbReference>
<dbReference type="NCBIfam" id="TIGR00255">
    <property type="entry name" value="YicC/YloC family endoribonuclease"/>
    <property type="match status" value="1"/>
</dbReference>
<dbReference type="PANTHER" id="PTHR30636:SF3">
    <property type="entry name" value="UPF0701 PROTEIN YICC"/>
    <property type="match status" value="1"/>
</dbReference>
<feature type="domain" description="Endoribonuclease YicC-like N-terminal" evidence="6">
    <location>
        <begin position="4"/>
        <end position="161"/>
    </location>
</feature>
<sequence length="299" mass="34579">MSFSMTGYGQSAFHFGGYKVQLEIKSVNHRYCEVMMRLPREWTCYEDGLRKKVQSRLKRGRIDVYVMKEKDEDQALPAVLNEQAVRAYLQAAEQLESRYGMQGKPSIMDMLALPEVMVHSEGTSSLPEEQKDEWERVLQQGLEEALSGLEQMRAREGLHLASDLERRISRLELLHTEMLDLAPTVVSDHRNKLRQRLTEMQEEGSFPFDEHKLGMEIAMFADRSNIEEELTRLLSHFGQSRELLKSDEPVGRKLDFLIQEMNREVNTIGSKANHLALVNRVVEMKAELEKIREQAANIE</sequence>
<evidence type="ECO:0000259" key="6">
    <source>
        <dbReference type="Pfam" id="PF03755"/>
    </source>
</evidence>
<comment type="caution">
    <text evidence="8">The sequence shown here is derived from an EMBL/GenBank/DDBJ whole genome shotgun (WGS) entry which is preliminary data.</text>
</comment>
<dbReference type="Pfam" id="PF08340">
    <property type="entry name" value="YicC-like_C"/>
    <property type="match status" value="1"/>
</dbReference>
<comment type="cofactor">
    <cofactor evidence="1">
        <name>a divalent metal cation</name>
        <dbReference type="ChEBI" id="CHEBI:60240"/>
    </cofactor>
</comment>
<organism evidence="8 9">
    <name type="scientific">Paenibacillus xylanivorans</name>
    <dbReference type="NCBI Taxonomy" id="1705561"/>
    <lineage>
        <taxon>Bacteria</taxon>
        <taxon>Bacillati</taxon>
        <taxon>Bacillota</taxon>
        <taxon>Bacilli</taxon>
        <taxon>Bacillales</taxon>
        <taxon>Paenibacillaceae</taxon>
        <taxon>Paenibacillus</taxon>
    </lineage>
</organism>
<evidence type="ECO:0000256" key="1">
    <source>
        <dbReference type="ARBA" id="ARBA00001968"/>
    </source>
</evidence>
<dbReference type="GO" id="GO:0004521">
    <property type="term" value="F:RNA endonuclease activity"/>
    <property type="evidence" value="ECO:0007669"/>
    <property type="project" value="InterPro"/>
</dbReference>
<evidence type="ECO:0000256" key="5">
    <source>
        <dbReference type="ARBA" id="ARBA00035648"/>
    </source>
</evidence>
<dbReference type="InterPro" id="IPR005229">
    <property type="entry name" value="YicC/YloC-like"/>
</dbReference>
<feature type="domain" description="Endoribonuclease YicC-like C-terminal" evidence="7">
    <location>
        <begin position="181"/>
        <end position="299"/>
    </location>
</feature>
<dbReference type="Proteomes" id="UP000037688">
    <property type="component" value="Unassembled WGS sequence"/>
</dbReference>
<dbReference type="RefSeq" id="WP_053784303.1">
    <property type="nucleotide sequence ID" value="NZ_LITU01000083.1"/>
</dbReference>
<dbReference type="PATRIC" id="fig|1705561.3.peg.6396"/>
<keyword evidence="3" id="KW-0255">Endonuclease</keyword>
<evidence type="ECO:0000256" key="4">
    <source>
        <dbReference type="ARBA" id="ARBA00022801"/>
    </source>
</evidence>
<gene>
    <name evidence="8" type="ORF">AMS66_30250</name>
</gene>
<protein>
    <submittedName>
        <fullName evidence="8">Stress-induced protein</fullName>
    </submittedName>
</protein>
<evidence type="ECO:0000256" key="2">
    <source>
        <dbReference type="ARBA" id="ARBA00022722"/>
    </source>
</evidence>
<comment type="similarity">
    <text evidence="5">Belongs to the YicC/YloC family.</text>
</comment>